<keyword evidence="3" id="KW-0041">Annexin</keyword>
<name>A0A9P1N1M8_9PELO</name>
<reference evidence="4" key="1">
    <citation type="submission" date="2022-11" db="EMBL/GenBank/DDBJ databases">
        <authorList>
            <person name="Kikuchi T."/>
        </authorList>
    </citation>
    <scope>NUCLEOTIDE SEQUENCE</scope>
    <source>
        <strain evidence="4">PS1010</strain>
    </source>
</reference>
<dbReference type="SUPFAM" id="SSF47874">
    <property type="entry name" value="Annexin"/>
    <property type="match status" value="1"/>
</dbReference>
<gene>
    <name evidence="4" type="ORF">CAMP_LOCUS10335</name>
</gene>
<evidence type="ECO:0000256" key="3">
    <source>
        <dbReference type="ARBA" id="ARBA00023216"/>
    </source>
</evidence>
<protein>
    <submittedName>
        <fullName evidence="4">Uncharacterized protein</fullName>
    </submittedName>
</protein>
<dbReference type="GO" id="GO:0005634">
    <property type="term" value="C:nucleus"/>
    <property type="evidence" value="ECO:0007669"/>
    <property type="project" value="TreeGrafter"/>
</dbReference>
<comment type="similarity">
    <text evidence="1">Belongs to the annexin family.</text>
</comment>
<sequence>MLLLIFFFNFIYAESNFNPELMLKSYINAIQNQESESQNILADGFAVYDCEGNVLSGSDFHFLKLKKLMNESNIQIPIQHYEILPFNDNETNNKFNVEVGYFVSEIELEYIGENEWRIKSEKRNNCVSQNQPYHSSLLIDYEQIFQKQSEFLLEKYLRNLAAGHFPQYLKFFITEFSNDTRNLTNINTVVKLIENIPMIARKQMYIVLSSESKLKIFVGIEEFETNIITLGVIYNENEEWEIISEKQREYLNDDSEIIAWYTSAFIDYRKTYLKIAEKLMKKFENAVRTNKLEDDIFSIKNISEFGYHTIFFNYNYIYLDGGAEQFQTFTITNYDDDSSWYKFIIENNKFHLLSEDSYNFVEYIEGVYKGVSERLMNKYEKRLLADKIELKGLFNDNFIFYSCGHNSLNITKFEKELEKPGNIHDFGNYNDVIRLVSVNPINGDIDFLRNEKARFLAKYDFDSKKYELSLEYRCKDKDFFNISKSKGWENAKNNMEIGDEKEFELDEPLITFGKHWMFDSKPSIFPYKNFNATADAIGVEEAFVAQDDRKLIEIICRRSQIQRQLIAEEYRRIHKKRLSSKFDKNLDSDFGQLMKNLLLRPVDLDIWAITNDWDGKGGRLLFEILITRTNKEIEEIKRRFLLIYRIFSDKDLFMEYLNYHYINWERNVIMEIVKFKRDENWETNNSTAIANAVRFKDFKRIVEDSPKDLVELISTTNWLQLKLILRKYQELYGETIKQLQLDNDEWSDYATWDTYYDITINVAKNRWNYFSDRIKYTMFGQGTDNYKLIYYIISRSERDLQSIREEFDWRHSEESLTQWIESDTSGPFRVALLTLVRGNRDQ</sequence>
<dbReference type="Proteomes" id="UP001152747">
    <property type="component" value="Unassembled WGS sequence"/>
</dbReference>
<dbReference type="Gene3D" id="1.10.220.10">
    <property type="entry name" value="Annexin"/>
    <property type="match status" value="2"/>
</dbReference>
<dbReference type="GO" id="GO:0032509">
    <property type="term" value="P:endosome transport via multivesicular body sorting pathway"/>
    <property type="evidence" value="ECO:0007669"/>
    <property type="project" value="TreeGrafter"/>
</dbReference>
<evidence type="ECO:0000256" key="1">
    <source>
        <dbReference type="ARBA" id="ARBA00007831"/>
    </source>
</evidence>
<accession>A0A9P1N1M8</accession>
<dbReference type="GO" id="GO:0005737">
    <property type="term" value="C:cytoplasm"/>
    <property type="evidence" value="ECO:0007669"/>
    <property type="project" value="TreeGrafter"/>
</dbReference>
<dbReference type="GO" id="GO:0005544">
    <property type="term" value="F:calcium-dependent phospholipid binding"/>
    <property type="evidence" value="ECO:0007669"/>
    <property type="project" value="InterPro"/>
</dbReference>
<dbReference type="PANTHER" id="PTHR10502">
    <property type="entry name" value="ANNEXIN"/>
    <property type="match status" value="1"/>
</dbReference>
<dbReference type="GO" id="GO:0012506">
    <property type="term" value="C:vesicle membrane"/>
    <property type="evidence" value="ECO:0007669"/>
    <property type="project" value="TreeGrafter"/>
</dbReference>
<dbReference type="EMBL" id="CANHGI010000004">
    <property type="protein sequence ID" value="CAI5447698.1"/>
    <property type="molecule type" value="Genomic_DNA"/>
</dbReference>
<dbReference type="GO" id="GO:0001786">
    <property type="term" value="F:phosphatidylserine binding"/>
    <property type="evidence" value="ECO:0007669"/>
    <property type="project" value="TreeGrafter"/>
</dbReference>
<evidence type="ECO:0000256" key="2">
    <source>
        <dbReference type="ARBA" id="ARBA00022737"/>
    </source>
</evidence>
<comment type="caution">
    <text evidence="4">The sequence shown here is derived from an EMBL/GenBank/DDBJ whole genome shotgun (WGS) entry which is preliminary data.</text>
</comment>
<keyword evidence="2" id="KW-0677">Repeat</keyword>
<dbReference type="PROSITE" id="PS51897">
    <property type="entry name" value="ANNEXIN_2"/>
    <property type="match status" value="2"/>
</dbReference>
<dbReference type="PRINTS" id="PR00196">
    <property type="entry name" value="ANNEXIN"/>
</dbReference>
<keyword evidence="5" id="KW-1185">Reference proteome</keyword>
<dbReference type="OrthoDB" id="37886at2759"/>
<proteinExistence type="inferred from homology"/>
<dbReference type="InterPro" id="IPR037104">
    <property type="entry name" value="Annexin_sf"/>
</dbReference>
<dbReference type="InterPro" id="IPR001464">
    <property type="entry name" value="Annexin"/>
</dbReference>
<dbReference type="InterPro" id="IPR018502">
    <property type="entry name" value="Annexin_repeat"/>
</dbReference>
<organism evidence="4 5">
    <name type="scientific">Caenorhabditis angaria</name>
    <dbReference type="NCBI Taxonomy" id="860376"/>
    <lineage>
        <taxon>Eukaryota</taxon>
        <taxon>Metazoa</taxon>
        <taxon>Ecdysozoa</taxon>
        <taxon>Nematoda</taxon>
        <taxon>Chromadorea</taxon>
        <taxon>Rhabditida</taxon>
        <taxon>Rhabditina</taxon>
        <taxon>Rhabditomorpha</taxon>
        <taxon>Rhabditoidea</taxon>
        <taxon>Rhabditidae</taxon>
        <taxon>Peloderinae</taxon>
        <taxon>Caenorhabditis</taxon>
    </lineage>
</organism>
<dbReference type="Pfam" id="PF00191">
    <property type="entry name" value="Annexin"/>
    <property type="match status" value="2"/>
</dbReference>
<evidence type="ECO:0000313" key="4">
    <source>
        <dbReference type="EMBL" id="CAI5447698.1"/>
    </source>
</evidence>
<dbReference type="PANTHER" id="PTHR10502:SF233">
    <property type="entry name" value="ANNEXIN B9"/>
    <property type="match status" value="1"/>
</dbReference>
<dbReference type="GO" id="GO:0005886">
    <property type="term" value="C:plasma membrane"/>
    <property type="evidence" value="ECO:0007669"/>
    <property type="project" value="TreeGrafter"/>
</dbReference>
<dbReference type="GO" id="GO:0005509">
    <property type="term" value="F:calcium ion binding"/>
    <property type="evidence" value="ECO:0007669"/>
    <property type="project" value="InterPro"/>
</dbReference>
<dbReference type="AlphaFoldDB" id="A0A9P1N1M8"/>
<evidence type="ECO:0000313" key="5">
    <source>
        <dbReference type="Proteomes" id="UP001152747"/>
    </source>
</evidence>
<dbReference type="SMART" id="SM00335">
    <property type="entry name" value="ANX"/>
    <property type="match status" value="2"/>
</dbReference>